<feature type="domain" description="SCP" evidence="4">
    <location>
        <begin position="25"/>
        <end position="166"/>
    </location>
</feature>
<feature type="signal peptide" evidence="3">
    <location>
        <begin position="1"/>
        <end position="20"/>
    </location>
</feature>
<dbReference type="SUPFAM" id="SSF55797">
    <property type="entry name" value="PR-1-like"/>
    <property type="match status" value="1"/>
</dbReference>
<keyword evidence="3" id="KW-0732">Signal</keyword>
<keyword evidence="2" id="KW-1133">Transmembrane helix</keyword>
<evidence type="ECO:0000256" key="3">
    <source>
        <dbReference type="SAM" id="SignalP"/>
    </source>
</evidence>
<dbReference type="GeneTree" id="ENSGT00940000156473"/>
<dbReference type="Pfam" id="PF00188">
    <property type="entry name" value="CAP"/>
    <property type="match status" value="1"/>
</dbReference>
<keyword evidence="6" id="KW-1185">Reference proteome</keyword>
<dbReference type="Ensembl" id="ENSDCDT00010070681.1">
    <property type="protein sequence ID" value="ENSDCDP00010059948.1"/>
    <property type="gene ID" value="ENSDCDG00010033415.1"/>
</dbReference>
<dbReference type="GO" id="GO:0005576">
    <property type="term" value="C:extracellular region"/>
    <property type="evidence" value="ECO:0007669"/>
    <property type="project" value="InterPro"/>
</dbReference>
<dbReference type="Proteomes" id="UP000694580">
    <property type="component" value="Chromosome 10"/>
</dbReference>
<feature type="transmembrane region" description="Helical" evidence="2">
    <location>
        <begin position="272"/>
        <end position="289"/>
    </location>
</feature>
<reference evidence="5" key="2">
    <citation type="submission" date="2025-08" db="UniProtKB">
        <authorList>
            <consortium name="Ensembl"/>
        </authorList>
    </citation>
    <scope>IDENTIFICATION</scope>
</reference>
<reference evidence="5" key="3">
    <citation type="submission" date="2025-09" db="UniProtKB">
        <authorList>
            <consortium name="Ensembl"/>
        </authorList>
    </citation>
    <scope>IDENTIFICATION</scope>
</reference>
<feature type="chain" id="PRO_5044273586" description="SCP domain-containing protein" evidence="3">
    <location>
        <begin position="21"/>
        <end position="290"/>
    </location>
</feature>
<accession>A0AAY4ERG6</accession>
<dbReference type="PRINTS" id="PR00837">
    <property type="entry name" value="V5TPXLIKE"/>
</dbReference>
<dbReference type="PROSITE" id="PS01009">
    <property type="entry name" value="CRISP_1"/>
    <property type="match status" value="1"/>
</dbReference>
<evidence type="ECO:0000313" key="6">
    <source>
        <dbReference type="Proteomes" id="UP000694580"/>
    </source>
</evidence>
<dbReference type="InterPro" id="IPR001283">
    <property type="entry name" value="CRISP-related"/>
</dbReference>
<dbReference type="InterPro" id="IPR018244">
    <property type="entry name" value="Allrgn_V5/Tpx1_CS"/>
</dbReference>
<evidence type="ECO:0000313" key="5">
    <source>
        <dbReference type="Ensembl" id="ENSDCDP00010059948.1"/>
    </source>
</evidence>
<gene>
    <name evidence="5" type="primary">pi16</name>
</gene>
<evidence type="ECO:0000256" key="1">
    <source>
        <dbReference type="SAM" id="MobiDB-lite"/>
    </source>
</evidence>
<evidence type="ECO:0000256" key="2">
    <source>
        <dbReference type="SAM" id="Phobius"/>
    </source>
</evidence>
<keyword evidence="2" id="KW-0472">Membrane</keyword>
<feature type="region of interest" description="Disordered" evidence="1">
    <location>
        <begin position="221"/>
        <end position="242"/>
    </location>
</feature>
<reference evidence="5 6" key="1">
    <citation type="submission" date="2020-06" db="EMBL/GenBank/DDBJ databases">
        <authorList>
            <consortium name="Wellcome Sanger Institute Data Sharing"/>
        </authorList>
    </citation>
    <scope>NUCLEOTIDE SEQUENCE [LARGE SCALE GENOMIC DNA]</scope>
</reference>
<dbReference type="SMART" id="SM00198">
    <property type="entry name" value="SCP"/>
    <property type="match status" value="1"/>
</dbReference>
<sequence>MRSNQVTFATLLVIIAAADAQLSEEDKATIVDQHNVFRSQVDPTATYMRKMKWDENLKVVAEQYAAKCVWDHNPDLEDTGENLYATNGAFDPTKAITEWYNEHKFYDYDYNNCTDGEMCGHYTQVVWADTYRVGCATYLCEKLQGLAVEKSTLFVCNYYPAGNFIGEKPYENGDSCSKCPDDFSVCDHNICAPDIILSTTGPEWVTTTVPEWMTTSDFSEAHQMPHTPAGTDGPDGSTAGATDKEEIGTIRETAADMIPYIIQPAQACAVMAKPWLLTLLMTVLFTYVIH</sequence>
<dbReference type="InterPro" id="IPR035940">
    <property type="entry name" value="CAP_sf"/>
</dbReference>
<protein>
    <recommendedName>
        <fullName evidence="4">SCP domain-containing protein</fullName>
    </recommendedName>
</protein>
<dbReference type="PANTHER" id="PTHR10334">
    <property type="entry name" value="CYSTEINE-RICH SECRETORY PROTEIN-RELATED"/>
    <property type="match status" value="1"/>
</dbReference>
<name>A0AAY4ERG6_9TELE</name>
<dbReference type="Gene3D" id="3.40.33.10">
    <property type="entry name" value="CAP"/>
    <property type="match status" value="1"/>
</dbReference>
<dbReference type="PROSITE" id="PS01010">
    <property type="entry name" value="CRISP_2"/>
    <property type="match status" value="1"/>
</dbReference>
<organism evidence="5 6">
    <name type="scientific">Denticeps clupeoides</name>
    <name type="common">denticle herring</name>
    <dbReference type="NCBI Taxonomy" id="299321"/>
    <lineage>
        <taxon>Eukaryota</taxon>
        <taxon>Metazoa</taxon>
        <taxon>Chordata</taxon>
        <taxon>Craniata</taxon>
        <taxon>Vertebrata</taxon>
        <taxon>Euteleostomi</taxon>
        <taxon>Actinopterygii</taxon>
        <taxon>Neopterygii</taxon>
        <taxon>Teleostei</taxon>
        <taxon>Clupei</taxon>
        <taxon>Clupeiformes</taxon>
        <taxon>Denticipitoidei</taxon>
        <taxon>Denticipitidae</taxon>
        <taxon>Denticeps</taxon>
    </lineage>
</organism>
<evidence type="ECO:0000259" key="4">
    <source>
        <dbReference type="SMART" id="SM00198"/>
    </source>
</evidence>
<dbReference type="InterPro" id="IPR014044">
    <property type="entry name" value="CAP_dom"/>
</dbReference>
<dbReference type="AlphaFoldDB" id="A0AAY4ERG6"/>
<keyword evidence="2" id="KW-0812">Transmembrane</keyword>
<proteinExistence type="predicted"/>